<keyword evidence="4" id="KW-0328">Glycosyltransferase</keyword>
<feature type="domain" description="Phosphoribosyltransferase" evidence="2">
    <location>
        <begin position="193"/>
        <end position="247"/>
    </location>
</feature>
<proteinExistence type="inferred from homology"/>
<name>A0A2H5F422_9RHOB</name>
<dbReference type="InterPro" id="IPR000836">
    <property type="entry name" value="PRTase_dom"/>
</dbReference>
<evidence type="ECO:0000259" key="2">
    <source>
        <dbReference type="Pfam" id="PF00156"/>
    </source>
</evidence>
<dbReference type="PANTHER" id="PTHR47505:SF1">
    <property type="entry name" value="DNA UTILIZATION PROTEIN YHGH"/>
    <property type="match status" value="1"/>
</dbReference>
<evidence type="ECO:0000313" key="4">
    <source>
        <dbReference type="EMBL" id="AUH66308.1"/>
    </source>
</evidence>
<dbReference type="SUPFAM" id="SSF53271">
    <property type="entry name" value="PRTase-like"/>
    <property type="match status" value="1"/>
</dbReference>
<reference evidence="4 5" key="1">
    <citation type="journal article" date="2013" name="Antonie Van Leeuwenhoek">
        <title>Paracoccus zhejiangensis sp. nov., isolated from activated sludge in wastewater-treatment system.</title>
        <authorList>
            <person name="Wu Z.G."/>
            <person name="Zhang D.F."/>
            <person name="Liu Y.L."/>
            <person name="Wang F."/>
            <person name="Jiang X."/>
            <person name="Li C."/>
            <person name="Li S.P."/>
            <person name="Hong Q."/>
            <person name="Li W.J."/>
        </authorList>
    </citation>
    <scope>NUCLEOTIDE SEQUENCE [LARGE SCALE GENOMIC DNA]</scope>
    <source>
        <strain evidence="4 5">J6</strain>
    </source>
</reference>
<accession>A0A2H5F422</accession>
<dbReference type="Gene3D" id="3.40.50.2020">
    <property type="match status" value="1"/>
</dbReference>
<feature type="domain" description="Double zinc ribbon" evidence="3">
    <location>
        <begin position="13"/>
        <end position="78"/>
    </location>
</feature>
<dbReference type="InterPro" id="IPR044005">
    <property type="entry name" value="DZR_2"/>
</dbReference>
<evidence type="ECO:0000259" key="3">
    <source>
        <dbReference type="Pfam" id="PF18912"/>
    </source>
</evidence>
<gene>
    <name evidence="4" type="ORF">CX676_11410</name>
</gene>
<protein>
    <submittedName>
        <fullName evidence="4">Amidophosphoribosyltransferase</fullName>
    </submittedName>
</protein>
<evidence type="ECO:0000256" key="1">
    <source>
        <dbReference type="ARBA" id="ARBA00008007"/>
    </source>
</evidence>
<dbReference type="GO" id="GO:0016757">
    <property type="term" value="F:glycosyltransferase activity"/>
    <property type="evidence" value="ECO:0007669"/>
    <property type="project" value="UniProtKB-KW"/>
</dbReference>
<dbReference type="Pfam" id="PF00156">
    <property type="entry name" value="Pribosyltran"/>
    <property type="match status" value="1"/>
</dbReference>
<dbReference type="EMBL" id="CP025430">
    <property type="protein sequence ID" value="AUH66308.1"/>
    <property type="molecule type" value="Genomic_DNA"/>
</dbReference>
<dbReference type="InterPro" id="IPR051910">
    <property type="entry name" value="ComF/GntX_DNA_util-trans"/>
</dbReference>
<keyword evidence="5" id="KW-1185">Reference proteome</keyword>
<dbReference type="Proteomes" id="UP000234530">
    <property type="component" value="Chromosome"/>
</dbReference>
<organism evidence="4 5">
    <name type="scientific">Paracoccus zhejiangensis</name>
    <dbReference type="NCBI Taxonomy" id="1077935"/>
    <lineage>
        <taxon>Bacteria</taxon>
        <taxon>Pseudomonadati</taxon>
        <taxon>Pseudomonadota</taxon>
        <taxon>Alphaproteobacteria</taxon>
        <taxon>Rhodobacterales</taxon>
        <taxon>Paracoccaceae</taxon>
        <taxon>Paracoccus</taxon>
    </lineage>
</organism>
<evidence type="ECO:0000313" key="5">
    <source>
        <dbReference type="Proteomes" id="UP000234530"/>
    </source>
</evidence>
<dbReference type="OrthoDB" id="9779910at2"/>
<dbReference type="CDD" id="cd06223">
    <property type="entry name" value="PRTases_typeI"/>
    <property type="match status" value="1"/>
</dbReference>
<sequence>MQHRGLGGMLKGALRILYPPQCLCCADPVATEGALCGRCWSEAEFITGACCGRCGAPLPGEVETSGGREVQLVCDDCLVIARPWRHGRAAMVYSGTGRQLVLALKHADRPDLAPALGDWLARAARPLIRPGMLVVPVPVHPWRLLKRKYNQSELLSSHLAQVFELEHRPEFLARTRHSEGQDHKGVADRFANVAGSIRASRRHAARLQGRAVLLVDDVMTSGATLAQAAEALRAAGSGPISVAVVARAVKAH</sequence>
<dbReference type="PANTHER" id="PTHR47505">
    <property type="entry name" value="DNA UTILIZATION PROTEIN YHGH"/>
    <property type="match status" value="1"/>
</dbReference>
<keyword evidence="4" id="KW-0808">Transferase</keyword>
<dbReference type="AlphaFoldDB" id="A0A2H5F422"/>
<dbReference type="KEGG" id="pzh:CX676_11410"/>
<dbReference type="Pfam" id="PF18912">
    <property type="entry name" value="DZR_2"/>
    <property type="match status" value="1"/>
</dbReference>
<dbReference type="InterPro" id="IPR029057">
    <property type="entry name" value="PRTase-like"/>
</dbReference>
<comment type="similarity">
    <text evidence="1">Belongs to the ComF/GntX family.</text>
</comment>